<feature type="transmembrane region" description="Helical" evidence="1">
    <location>
        <begin position="57"/>
        <end position="76"/>
    </location>
</feature>
<dbReference type="AlphaFoldDB" id="A0A1X1GDP0"/>
<feature type="transmembrane region" description="Helical" evidence="1">
    <location>
        <begin position="12"/>
        <end position="30"/>
    </location>
</feature>
<keyword evidence="1" id="KW-1133">Transmembrane helix</keyword>
<gene>
    <name evidence="2" type="ORF">B7727_00705</name>
</gene>
<proteinExistence type="predicted"/>
<evidence type="ECO:0000256" key="1">
    <source>
        <dbReference type="SAM" id="Phobius"/>
    </source>
</evidence>
<protein>
    <submittedName>
        <fullName evidence="2">Uncharacterized protein</fullName>
    </submittedName>
</protein>
<reference evidence="2 3" key="1">
    <citation type="journal article" date="2016" name="Eur. J. Clin. Microbiol. Infect. Dis.">
        <title>Whole genome sequencing as a tool for phylogenetic analysis of clinical strains of Mitis group streptococci.</title>
        <authorList>
            <person name="Rasmussen L.H."/>
            <person name="Dargis R."/>
            <person name="Hojholt K."/>
            <person name="Christensen J.J."/>
            <person name="Skovgaard O."/>
            <person name="Justesen U.S."/>
            <person name="Rosenvinge F.S."/>
            <person name="Moser C."/>
            <person name="Lukjancenko O."/>
            <person name="Rasmussen S."/>
            <person name="Nielsen X.C."/>
        </authorList>
    </citation>
    <scope>NUCLEOTIDE SEQUENCE [LARGE SCALE GENOMIC DNA]</scope>
    <source>
        <strain evidence="2 3">B_003802_10</strain>
    </source>
</reference>
<sequence>MREYLDTIFEEILLNLIAQFFYVVGTMYYLHELGTFNDSVKNITNPVTVMFKDDGKAWWLLAFALILTVIAGLLLWYHVQVFSRVSGYSMATLFLFILILVLFIGLIIKDINNPILRMAIIVIFGGSAAFTVVTS</sequence>
<feature type="transmembrane region" description="Helical" evidence="1">
    <location>
        <begin position="114"/>
        <end position="133"/>
    </location>
</feature>
<evidence type="ECO:0000313" key="3">
    <source>
        <dbReference type="Proteomes" id="UP000193958"/>
    </source>
</evidence>
<accession>A0A1X1GDP0</accession>
<dbReference type="Proteomes" id="UP000193958">
    <property type="component" value="Unassembled WGS sequence"/>
</dbReference>
<name>A0A1X1GDP0_STROR</name>
<evidence type="ECO:0000313" key="2">
    <source>
        <dbReference type="EMBL" id="ORO44969.1"/>
    </source>
</evidence>
<dbReference type="EMBL" id="NCUE01000014">
    <property type="protein sequence ID" value="ORO44969.1"/>
    <property type="molecule type" value="Genomic_DNA"/>
</dbReference>
<comment type="caution">
    <text evidence="2">The sequence shown here is derived from an EMBL/GenBank/DDBJ whole genome shotgun (WGS) entry which is preliminary data.</text>
</comment>
<organism evidence="2 3">
    <name type="scientific">Streptococcus oralis subsp. tigurinus</name>
    <dbReference type="NCBI Taxonomy" id="1077464"/>
    <lineage>
        <taxon>Bacteria</taxon>
        <taxon>Bacillati</taxon>
        <taxon>Bacillota</taxon>
        <taxon>Bacilli</taxon>
        <taxon>Lactobacillales</taxon>
        <taxon>Streptococcaceae</taxon>
        <taxon>Streptococcus</taxon>
    </lineage>
</organism>
<keyword evidence="1" id="KW-0472">Membrane</keyword>
<keyword evidence="1" id="KW-0812">Transmembrane</keyword>
<feature type="transmembrane region" description="Helical" evidence="1">
    <location>
        <begin position="88"/>
        <end position="108"/>
    </location>
</feature>